<evidence type="ECO:0000256" key="1">
    <source>
        <dbReference type="SAM" id="Phobius"/>
    </source>
</evidence>
<dbReference type="Proteomes" id="UP000077271">
    <property type="component" value="Unassembled WGS sequence"/>
</dbReference>
<dbReference type="OrthoDB" id="2593148at2"/>
<gene>
    <name evidence="2" type="ORF">AWH48_15980</name>
</gene>
<dbReference type="EMBL" id="LQWZ01000004">
    <property type="protein sequence ID" value="OAH59239.1"/>
    <property type="molecule type" value="Genomic_DNA"/>
</dbReference>
<keyword evidence="1" id="KW-1133">Transmembrane helix</keyword>
<feature type="transmembrane region" description="Helical" evidence="1">
    <location>
        <begin position="45"/>
        <end position="65"/>
    </location>
</feature>
<protein>
    <submittedName>
        <fullName evidence="2">Uncharacterized protein</fullName>
    </submittedName>
</protein>
<feature type="transmembrane region" description="Helical" evidence="1">
    <location>
        <begin position="12"/>
        <end position="33"/>
    </location>
</feature>
<evidence type="ECO:0000313" key="2">
    <source>
        <dbReference type="EMBL" id="OAH59239.1"/>
    </source>
</evidence>
<organism evidence="2 3">
    <name type="scientific">Domibacillus aminovorans</name>
    <dbReference type="NCBI Taxonomy" id="29332"/>
    <lineage>
        <taxon>Bacteria</taxon>
        <taxon>Bacillati</taxon>
        <taxon>Bacillota</taxon>
        <taxon>Bacilli</taxon>
        <taxon>Bacillales</taxon>
        <taxon>Bacillaceae</taxon>
        <taxon>Domibacillus</taxon>
    </lineage>
</organism>
<dbReference type="RefSeq" id="WP_063974387.1">
    <property type="nucleotide sequence ID" value="NZ_LQWZ01000004.1"/>
</dbReference>
<dbReference type="AlphaFoldDB" id="A0A177L0S2"/>
<feature type="transmembrane region" description="Helical" evidence="1">
    <location>
        <begin position="77"/>
        <end position="98"/>
    </location>
</feature>
<feature type="transmembrane region" description="Helical" evidence="1">
    <location>
        <begin position="155"/>
        <end position="182"/>
    </location>
</feature>
<keyword evidence="1" id="KW-0472">Membrane</keyword>
<accession>A0A177L0S2</accession>
<reference evidence="2 3" key="1">
    <citation type="submission" date="2016-01" db="EMBL/GenBank/DDBJ databases">
        <title>Investigation of taxonomic status of Bacillus aminovorans.</title>
        <authorList>
            <person name="Verma A."/>
            <person name="Pal Y."/>
            <person name="Krishnamurthi S."/>
        </authorList>
    </citation>
    <scope>NUCLEOTIDE SEQUENCE [LARGE SCALE GENOMIC DNA]</scope>
    <source>
        <strain evidence="2 3">DSM 4337</strain>
    </source>
</reference>
<feature type="transmembrane region" description="Helical" evidence="1">
    <location>
        <begin position="127"/>
        <end position="143"/>
    </location>
</feature>
<proteinExistence type="predicted"/>
<keyword evidence="1" id="KW-0812">Transmembrane</keyword>
<comment type="caution">
    <text evidence="2">The sequence shown here is derived from an EMBL/GenBank/DDBJ whole genome shotgun (WGS) entry which is preliminary data.</text>
</comment>
<sequence>MKPIFNSRDLAITQACVAALFFLLIPLFNLMGISSYTLASVLHGLGATITVIISCYSLHQVYPLLRGKKESAAKLELTLWLTNVLVLATIITANWLYIGYRAPDSGQQWLLHHNPLGHTVMMEFKEFVSLFPLPLGVAAAWILRRFRDQLSEDRGFASVIAILVTLMWICLMIGFVLGIGLAKLRMV</sequence>
<name>A0A177L0S2_9BACI</name>
<evidence type="ECO:0000313" key="3">
    <source>
        <dbReference type="Proteomes" id="UP000077271"/>
    </source>
</evidence>